<organism evidence="2">
    <name type="scientific">Sesamum latifolium</name>
    <dbReference type="NCBI Taxonomy" id="2727402"/>
    <lineage>
        <taxon>Eukaryota</taxon>
        <taxon>Viridiplantae</taxon>
        <taxon>Streptophyta</taxon>
        <taxon>Embryophyta</taxon>
        <taxon>Tracheophyta</taxon>
        <taxon>Spermatophyta</taxon>
        <taxon>Magnoliopsida</taxon>
        <taxon>eudicotyledons</taxon>
        <taxon>Gunneridae</taxon>
        <taxon>Pentapetalae</taxon>
        <taxon>asterids</taxon>
        <taxon>lamiids</taxon>
        <taxon>Lamiales</taxon>
        <taxon>Pedaliaceae</taxon>
        <taxon>Sesamum</taxon>
    </lineage>
</organism>
<reference evidence="2" key="1">
    <citation type="submission" date="2020-06" db="EMBL/GenBank/DDBJ databases">
        <authorList>
            <person name="Li T."/>
            <person name="Hu X."/>
            <person name="Zhang T."/>
            <person name="Song X."/>
            <person name="Zhang H."/>
            <person name="Dai N."/>
            <person name="Sheng W."/>
            <person name="Hou X."/>
            <person name="Wei L."/>
        </authorList>
    </citation>
    <scope>NUCLEOTIDE SEQUENCE</scope>
    <source>
        <strain evidence="2">KEN1</strain>
        <tissue evidence="2">Leaf</tissue>
    </source>
</reference>
<dbReference type="AlphaFoldDB" id="A0AAW2VI06"/>
<name>A0AAW2VI06_9LAMI</name>
<reference evidence="2" key="2">
    <citation type="journal article" date="2024" name="Plant">
        <title>Genomic evolution and insights into agronomic trait innovations of Sesamum species.</title>
        <authorList>
            <person name="Miao H."/>
            <person name="Wang L."/>
            <person name="Qu L."/>
            <person name="Liu H."/>
            <person name="Sun Y."/>
            <person name="Le M."/>
            <person name="Wang Q."/>
            <person name="Wei S."/>
            <person name="Zheng Y."/>
            <person name="Lin W."/>
            <person name="Duan Y."/>
            <person name="Cao H."/>
            <person name="Xiong S."/>
            <person name="Wang X."/>
            <person name="Wei L."/>
            <person name="Li C."/>
            <person name="Ma Q."/>
            <person name="Ju M."/>
            <person name="Zhao R."/>
            <person name="Li G."/>
            <person name="Mu C."/>
            <person name="Tian Q."/>
            <person name="Mei H."/>
            <person name="Zhang T."/>
            <person name="Gao T."/>
            <person name="Zhang H."/>
        </authorList>
    </citation>
    <scope>NUCLEOTIDE SEQUENCE</scope>
    <source>
        <strain evidence="2">KEN1</strain>
    </source>
</reference>
<proteinExistence type="predicted"/>
<sequence length="182" mass="20097">MRDDALAEAQMDHWHMNYVDILDIPTPVTSRYYQYQEPDYPSMLEVWGPIGLQGVPVEDQGDAQYYESSNSLRSLVREGVDAPIVISYSAAPSVQTHTHIASWDGVEHVARGDGGPRLARSTSLAARRSLDMGSKVGEIGSWTYYIRHFGVQSDRGAQTNSDGDSTARSCRPQGLPPRRCGP</sequence>
<protein>
    <submittedName>
        <fullName evidence="2">Uncharacterized protein</fullName>
    </submittedName>
</protein>
<gene>
    <name evidence="2" type="ORF">Slati_2972900</name>
</gene>
<evidence type="ECO:0000313" key="2">
    <source>
        <dbReference type="EMBL" id="KAL0427981.1"/>
    </source>
</evidence>
<accession>A0AAW2VI06</accession>
<evidence type="ECO:0000256" key="1">
    <source>
        <dbReference type="SAM" id="MobiDB-lite"/>
    </source>
</evidence>
<feature type="compositionally biased region" description="Polar residues" evidence="1">
    <location>
        <begin position="155"/>
        <end position="168"/>
    </location>
</feature>
<comment type="caution">
    <text evidence="2">The sequence shown here is derived from an EMBL/GenBank/DDBJ whole genome shotgun (WGS) entry which is preliminary data.</text>
</comment>
<dbReference type="EMBL" id="JACGWN010000010">
    <property type="protein sequence ID" value="KAL0427981.1"/>
    <property type="molecule type" value="Genomic_DNA"/>
</dbReference>
<feature type="region of interest" description="Disordered" evidence="1">
    <location>
        <begin position="154"/>
        <end position="182"/>
    </location>
</feature>